<dbReference type="GO" id="GO:0005730">
    <property type="term" value="C:nucleolus"/>
    <property type="evidence" value="ECO:0007669"/>
    <property type="project" value="TreeGrafter"/>
</dbReference>
<feature type="domain" description="AATF leucine zipper-containing" evidence="5">
    <location>
        <begin position="100"/>
        <end position="214"/>
    </location>
</feature>
<dbReference type="PANTHER" id="PTHR15565:SF0">
    <property type="entry name" value="PROTEIN AATF"/>
    <property type="match status" value="1"/>
</dbReference>
<evidence type="ECO:0000256" key="3">
    <source>
        <dbReference type="SAM" id="MobiDB-lite"/>
    </source>
</evidence>
<feature type="non-terminal residue" evidence="6">
    <location>
        <position position="1"/>
    </location>
</feature>
<evidence type="ECO:0000313" key="7">
    <source>
        <dbReference type="Proteomes" id="UP000095023"/>
    </source>
</evidence>
<name>A0A1E4TAT9_9ASCO</name>
<feature type="domain" description="Apoptosis-antagonizing transcription factor C-terminal" evidence="4">
    <location>
        <begin position="278"/>
        <end position="355"/>
    </location>
</feature>
<evidence type="ECO:0000259" key="5">
    <source>
        <dbReference type="Pfam" id="PF13339"/>
    </source>
</evidence>
<evidence type="ECO:0000259" key="4">
    <source>
        <dbReference type="Pfam" id="PF08164"/>
    </source>
</evidence>
<dbReference type="EMBL" id="KV453843">
    <property type="protein sequence ID" value="ODV88870.1"/>
    <property type="molecule type" value="Genomic_DNA"/>
</dbReference>
<comment type="similarity">
    <text evidence="1">Belongs to the AATF family.</text>
</comment>
<dbReference type="GO" id="GO:0000462">
    <property type="term" value="P:maturation of SSU-rRNA from tricistronic rRNA transcript (SSU-rRNA, 5.8S rRNA, LSU-rRNA)"/>
    <property type="evidence" value="ECO:0007669"/>
    <property type="project" value="TreeGrafter"/>
</dbReference>
<dbReference type="Proteomes" id="UP000095023">
    <property type="component" value="Unassembled WGS sequence"/>
</dbReference>
<dbReference type="InterPro" id="IPR012617">
    <property type="entry name" value="AATF_C"/>
</dbReference>
<accession>A0A1E4TAT9</accession>
<feature type="region of interest" description="Disordered" evidence="3">
    <location>
        <begin position="1"/>
        <end position="73"/>
    </location>
</feature>
<dbReference type="Pfam" id="PF13339">
    <property type="entry name" value="AATF-Che1"/>
    <property type="match status" value="1"/>
</dbReference>
<organism evidence="6 7">
    <name type="scientific">Tortispora caseinolytica NRRL Y-17796</name>
    <dbReference type="NCBI Taxonomy" id="767744"/>
    <lineage>
        <taxon>Eukaryota</taxon>
        <taxon>Fungi</taxon>
        <taxon>Dikarya</taxon>
        <taxon>Ascomycota</taxon>
        <taxon>Saccharomycotina</taxon>
        <taxon>Trigonopsidomycetes</taxon>
        <taxon>Trigonopsidales</taxon>
        <taxon>Trigonopsidaceae</taxon>
        <taxon>Tortispora</taxon>
    </lineage>
</organism>
<feature type="non-terminal residue" evidence="6">
    <location>
        <position position="390"/>
    </location>
</feature>
<gene>
    <name evidence="6" type="ORF">CANCADRAFT_12455</name>
</gene>
<evidence type="ECO:0000313" key="6">
    <source>
        <dbReference type="EMBL" id="ODV88870.1"/>
    </source>
</evidence>
<dbReference type="AlphaFoldDB" id="A0A1E4TAT9"/>
<evidence type="ECO:0000256" key="1">
    <source>
        <dbReference type="ARBA" id="ARBA00008966"/>
    </source>
</evidence>
<evidence type="ECO:0000256" key="2">
    <source>
        <dbReference type="ARBA" id="ARBA00013850"/>
    </source>
</evidence>
<feature type="compositionally biased region" description="Low complexity" evidence="3">
    <location>
        <begin position="44"/>
        <end position="65"/>
    </location>
</feature>
<protein>
    <recommendedName>
        <fullName evidence="2">Protein BFR2</fullName>
    </recommendedName>
</protein>
<dbReference type="Pfam" id="PF08164">
    <property type="entry name" value="TRAUB"/>
    <property type="match status" value="1"/>
</dbReference>
<feature type="compositionally biased region" description="Acidic residues" evidence="3">
    <location>
        <begin position="33"/>
        <end position="42"/>
    </location>
</feature>
<feature type="compositionally biased region" description="Basic and acidic residues" evidence="3">
    <location>
        <begin position="7"/>
        <end position="18"/>
    </location>
</feature>
<sequence>YSGHKSSRAELFDSHETKITSGWGEISDRSSESDAENTDSEIDQSMSESNNSNSDSESESQSQLSHNDADVTAERSQIKALLEAQRKSVASKMSDSAKADAEKGRAVKSQMSSFEKILDARIHIQKALTLSNMVPVGDSISEAEIAEPKQKLLSLACHIAEIRHSLLRNIDSEIQPLSSKRTYNSIDDALSDSKAIDSSLSLITTEVLNRWSKRIQDFSGASTLSSSKFKAINQPVSAQVANVLSDMDRLIKRARTNRSGLKIDGKDPQIVFDDTDFYKSLLRAFVDSKSSESVPTAVQWINEKQNKPKDRQKVKHSKGRVLDYKTQDALANFDAPRHNPKEWSNERITDFLAGILGQRRDLIDEKVASASDVAESIPEEEINDDLRIFG</sequence>
<reference evidence="7" key="1">
    <citation type="submission" date="2016-02" db="EMBL/GenBank/DDBJ databases">
        <title>Comparative genomics of biotechnologically important yeasts.</title>
        <authorList>
            <consortium name="DOE Joint Genome Institute"/>
            <person name="Riley R."/>
            <person name="Haridas S."/>
            <person name="Wolfe K.H."/>
            <person name="Lopes M.R."/>
            <person name="Hittinger C.T."/>
            <person name="Goker M."/>
            <person name="Salamov A."/>
            <person name="Wisecaver J."/>
            <person name="Long T.M."/>
            <person name="Aerts A.L."/>
            <person name="Barry K."/>
            <person name="Choi C."/>
            <person name="Clum A."/>
            <person name="Coughlan A.Y."/>
            <person name="Deshpande S."/>
            <person name="Douglass A.P."/>
            <person name="Hanson S.J."/>
            <person name="Klenk H.-P."/>
            <person name="Labutti K."/>
            <person name="Lapidus A."/>
            <person name="Lindquist E."/>
            <person name="Lipzen A."/>
            <person name="Meier-Kolthoff J.P."/>
            <person name="Ohm R.A."/>
            <person name="Otillar R.P."/>
            <person name="Pangilinan J."/>
            <person name="Peng Y."/>
            <person name="Rokas A."/>
            <person name="Rosa C.A."/>
            <person name="Scheuner C."/>
            <person name="Sibirny A.A."/>
            <person name="Slot J.C."/>
            <person name="Stielow J.B."/>
            <person name="Sun H."/>
            <person name="Kurtzman C.P."/>
            <person name="Blackwell M."/>
            <person name="Jeffries T.W."/>
            <person name="Grigoriev I.V."/>
        </authorList>
    </citation>
    <scope>NUCLEOTIDE SEQUENCE [LARGE SCALE GENOMIC DNA]</scope>
    <source>
        <strain evidence="7">NRRL Y-17796</strain>
    </source>
</reference>
<proteinExistence type="inferred from homology"/>
<dbReference type="InterPro" id="IPR039223">
    <property type="entry name" value="AATF/Bfr2"/>
</dbReference>
<dbReference type="PANTHER" id="PTHR15565">
    <property type="entry name" value="AATF PROTEIN APOPTOSIS ANTAGONIZING TRANSCRIPTION FACTOR"/>
    <property type="match status" value="1"/>
</dbReference>
<dbReference type="OrthoDB" id="5783963at2759"/>
<dbReference type="InterPro" id="IPR025160">
    <property type="entry name" value="AATF"/>
</dbReference>
<keyword evidence="7" id="KW-1185">Reference proteome</keyword>